<dbReference type="RefSeq" id="XP_041227542.1">
    <property type="nucleotide sequence ID" value="XM_041363673.1"/>
</dbReference>
<dbReference type="EMBL" id="JABBWK010000019">
    <property type="protein sequence ID" value="KAG1901967.1"/>
    <property type="molecule type" value="Genomic_DNA"/>
</dbReference>
<accession>A0AAD4E9Q8</accession>
<gene>
    <name evidence="2" type="ORF">F5891DRAFT_1107588</name>
</gene>
<evidence type="ECO:0008006" key="4">
    <source>
        <dbReference type="Google" id="ProtNLM"/>
    </source>
</evidence>
<reference evidence="2" key="1">
    <citation type="journal article" date="2020" name="New Phytol.">
        <title>Comparative genomics reveals dynamic genome evolution in host specialist ectomycorrhizal fungi.</title>
        <authorList>
            <person name="Lofgren L.A."/>
            <person name="Nguyen N.H."/>
            <person name="Vilgalys R."/>
            <person name="Ruytinx J."/>
            <person name="Liao H.L."/>
            <person name="Branco S."/>
            <person name="Kuo A."/>
            <person name="LaButti K."/>
            <person name="Lipzen A."/>
            <person name="Andreopoulos W."/>
            <person name="Pangilinan J."/>
            <person name="Riley R."/>
            <person name="Hundley H."/>
            <person name="Na H."/>
            <person name="Barry K."/>
            <person name="Grigoriev I.V."/>
            <person name="Stajich J.E."/>
            <person name="Kennedy P.G."/>
        </authorList>
    </citation>
    <scope>NUCLEOTIDE SEQUENCE</scope>
    <source>
        <strain evidence="2">FC203</strain>
    </source>
</reference>
<evidence type="ECO:0000313" key="2">
    <source>
        <dbReference type="EMBL" id="KAG1901967.1"/>
    </source>
</evidence>
<organism evidence="2 3">
    <name type="scientific">Suillus fuscotomentosus</name>
    <dbReference type="NCBI Taxonomy" id="1912939"/>
    <lineage>
        <taxon>Eukaryota</taxon>
        <taxon>Fungi</taxon>
        <taxon>Dikarya</taxon>
        <taxon>Basidiomycota</taxon>
        <taxon>Agaricomycotina</taxon>
        <taxon>Agaricomycetes</taxon>
        <taxon>Agaricomycetidae</taxon>
        <taxon>Boletales</taxon>
        <taxon>Suillineae</taxon>
        <taxon>Suillaceae</taxon>
        <taxon>Suillus</taxon>
    </lineage>
</organism>
<proteinExistence type="predicted"/>
<name>A0AAD4E9Q8_9AGAM</name>
<keyword evidence="3" id="KW-1185">Reference proteome</keyword>
<evidence type="ECO:0000313" key="3">
    <source>
        <dbReference type="Proteomes" id="UP001195769"/>
    </source>
</evidence>
<feature type="region of interest" description="Disordered" evidence="1">
    <location>
        <begin position="32"/>
        <end position="58"/>
    </location>
</feature>
<evidence type="ECO:0000256" key="1">
    <source>
        <dbReference type="SAM" id="MobiDB-lite"/>
    </source>
</evidence>
<sequence length="215" mass="24376">MCKRRRQNASDDYGSGKFGPYTLADTSTTVMTMPVHDPKPVDISGRRTHGPNGDPLRTRRFGVMELDDTCPDAPGNVFDYHSPQLTCVRSCDWTDQPCGLFIEVDKIRIEDHLWFWHGVETKRTTPSPCRFEGCPDAETMTFLSRHIEGVHFAASYQCSYCKKLWSRTDSVTRHQKGCKPLLASRAHAEHGKYKFRLQEMIKSVSGYIVPASNAT</sequence>
<comment type="caution">
    <text evidence="2">The sequence shown here is derived from an EMBL/GenBank/DDBJ whole genome shotgun (WGS) entry which is preliminary data.</text>
</comment>
<dbReference type="GeneID" id="64657971"/>
<dbReference type="Proteomes" id="UP001195769">
    <property type="component" value="Unassembled WGS sequence"/>
</dbReference>
<dbReference type="AlphaFoldDB" id="A0AAD4E9Q8"/>
<protein>
    <recommendedName>
        <fullName evidence="4">C2H2-type domain-containing protein</fullName>
    </recommendedName>
</protein>